<dbReference type="SUPFAM" id="SSF49723">
    <property type="entry name" value="Lipase/lipooxygenase domain (PLAT/LH2 domain)"/>
    <property type="match status" value="1"/>
</dbReference>
<evidence type="ECO:0000256" key="7">
    <source>
        <dbReference type="ARBA" id="ARBA00023180"/>
    </source>
</evidence>
<dbReference type="InterPro" id="IPR003915">
    <property type="entry name" value="PKD_2"/>
</dbReference>
<feature type="non-terminal residue" evidence="11">
    <location>
        <position position="1015"/>
    </location>
</feature>
<evidence type="ECO:0000256" key="9">
    <source>
        <dbReference type="SAM" id="Phobius"/>
    </source>
</evidence>
<feature type="domain" description="PLAT" evidence="10">
    <location>
        <begin position="58"/>
        <end position="178"/>
    </location>
</feature>
<keyword evidence="3 9" id="KW-0812">Transmembrane</keyword>
<dbReference type="EMBL" id="CALNXK010000065">
    <property type="protein sequence ID" value="CAH3140869.1"/>
    <property type="molecule type" value="Genomic_DNA"/>
</dbReference>
<feature type="transmembrane region" description="Helical" evidence="9">
    <location>
        <begin position="891"/>
        <end position="915"/>
    </location>
</feature>
<comment type="caution">
    <text evidence="11">The sequence shown here is derived from an EMBL/GenBank/DDBJ whole genome shotgun (WGS) entry which is preliminary data.</text>
</comment>
<evidence type="ECO:0000256" key="6">
    <source>
        <dbReference type="ARBA" id="ARBA00023136"/>
    </source>
</evidence>
<protein>
    <recommendedName>
        <fullName evidence="10">PLAT domain-containing protein</fullName>
    </recommendedName>
</protein>
<dbReference type="Pfam" id="PF20519">
    <property type="entry name" value="Polycystin_dom"/>
    <property type="match status" value="1"/>
</dbReference>
<evidence type="ECO:0000256" key="3">
    <source>
        <dbReference type="ARBA" id="ARBA00022692"/>
    </source>
</evidence>
<keyword evidence="6 9" id="KW-0472">Membrane</keyword>
<accession>A0ABN8PCA1</accession>
<dbReference type="InterPro" id="IPR051223">
    <property type="entry name" value="Polycystin"/>
</dbReference>
<dbReference type="InterPro" id="IPR036392">
    <property type="entry name" value="PLAT/LH2_dom_sf"/>
</dbReference>
<evidence type="ECO:0000256" key="8">
    <source>
        <dbReference type="PROSITE-ProRule" id="PRU00152"/>
    </source>
</evidence>
<feature type="transmembrane region" description="Helical" evidence="9">
    <location>
        <begin position="741"/>
        <end position="760"/>
    </location>
</feature>
<comment type="caution">
    <text evidence="8">Lacks conserved residue(s) required for the propagation of feature annotation.</text>
</comment>
<dbReference type="Proteomes" id="UP001159405">
    <property type="component" value="Unassembled WGS sequence"/>
</dbReference>
<proteinExistence type="inferred from homology"/>
<dbReference type="PANTHER" id="PTHR10877:SF150">
    <property type="entry name" value="REJ DOMAIN-CONTAINING PROTEIN"/>
    <property type="match status" value="1"/>
</dbReference>
<evidence type="ECO:0000313" key="11">
    <source>
        <dbReference type="EMBL" id="CAH3140869.1"/>
    </source>
</evidence>
<feature type="transmembrane region" description="Helical" evidence="9">
    <location>
        <begin position="794"/>
        <end position="811"/>
    </location>
</feature>
<sequence>MRLDETGNISVLLTIIFMFALYVLAIILARRADRKDHEKLGPRTVLKSDEEREDIFRSQYEIILSTGVWFNSGTTANVTMMFYGSSSNSGKITVSPNMNPSHALLSRGSVDKFIINLSSSLGALRHAYIWHDNSGDNPSWYLDHITVRDKQTDREWTMSCNHWFAPDKDDGSIFRKLSVERTTAELPNFQETFRSKLSGLLFETHLWMSSVTKRPGNSFTRAQRVTCCLCVVFTAMLANAMFYNLEGEVDSSSIRIGPLKVSIRQIIITIQSCLVIAPINFFIVAIFKNSSPTFGKSCCKRPRDEKTQNLDEDDEKPLPHIFVYIAWFLCFAVSFGSAVVVFFYSLMWGKETADQWLSSILMSITMDVLAIQPVRLVVLAAVTAIIITKARSTKAKLSLKGRYVHCASIGYEEDIPNMDNEDLPDPLQLEWFKKYKMDQAETVALFRSLTFYLVFVLILAIVCYGNRDYHQYLMGKETRTILPRAEKVDGALKFWTWMSTNFTANVFGSRWYNGKEETNGIYMSDKSSILLGMPRIRQLRIKKEVCPRTLRKGYNISGNCYPQYSKQLEDKTSMYQPKWKPLPTNSSPFVFKELCPKPWRYRSSEEMKTSPLMSPRVVYGGGGYVADLGYEMETARDVCNVLSKNNWIDRRTRAAIVEFSIFNCNVNVLVVCHYFFEFLASGGVFTYVKVDILDLYPVEAGLAQLVLLFRLVFVVMVIASMVIEIVKIVRQRRSYFKKVHNWLSIVLIIVSVTAVVIHIIREQRTQNTIKQLKANFYTTVSFHDPLGLLEVETIILSLVVFLATLKLLSLLRFSKQIAILLLTVKVALRHLAYFSMMFIIIFLAFGMSGMLAFGSVTESYSSILHLCVSQFEFVLGKAVPQMDMNKVNPPLAFLYSILYISFMTVIIVNLFIAILNSSSEAIKNNQESVSDKLDLADFIVGYFTHGFVNIFRRKQHQQPPLYCENITVKDDCAYVENSLDKINARILTLADDPYTEHYLRFLNVWLRNASIKRTQ</sequence>
<dbReference type="PANTHER" id="PTHR10877">
    <property type="entry name" value="POLYCYSTIN FAMILY MEMBER"/>
    <property type="match status" value="1"/>
</dbReference>
<feature type="transmembrane region" description="Helical" evidence="9">
    <location>
        <begin position="6"/>
        <end position="29"/>
    </location>
</feature>
<comment type="subcellular location">
    <subcellularLocation>
        <location evidence="1">Membrane</location>
        <topology evidence="1">Multi-pass membrane protein</topology>
    </subcellularLocation>
</comment>
<feature type="transmembrane region" description="Helical" evidence="9">
    <location>
        <begin position="707"/>
        <end position="729"/>
    </location>
</feature>
<feature type="transmembrane region" description="Helical" evidence="9">
    <location>
        <begin position="368"/>
        <end position="387"/>
    </location>
</feature>
<keyword evidence="7" id="KW-0325">Glycoprotein</keyword>
<dbReference type="Gene3D" id="2.60.60.20">
    <property type="entry name" value="PLAT/LH2 domain"/>
    <property type="match status" value="1"/>
</dbReference>
<feature type="transmembrane region" description="Helical" evidence="9">
    <location>
        <begin position="444"/>
        <end position="464"/>
    </location>
</feature>
<feature type="transmembrane region" description="Helical" evidence="9">
    <location>
        <begin position="266"/>
        <end position="287"/>
    </location>
</feature>
<evidence type="ECO:0000256" key="1">
    <source>
        <dbReference type="ARBA" id="ARBA00004141"/>
    </source>
</evidence>
<dbReference type="PROSITE" id="PS50095">
    <property type="entry name" value="PLAT"/>
    <property type="match status" value="1"/>
</dbReference>
<feature type="transmembrane region" description="Helical" evidence="9">
    <location>
        <begin position="654"/>
        <end position="676"/>
    </location>
</feature>
<name>A0ABN8PCA1_9CNID</name>
<keyword evidence="4" id="KW-0732">Signal</keyword>
<dbReference type="PRINTS" id="PR01433">
    <property type="entry name" value="POLYCYSTIN2"/>
</dbReference>
<feature type="transmembrane region" description="Helical" evidence="9">
    <location>
        <begin position="321"/>
        <end position="347"/>
    </location>
</feature>
<evidence type="ECO:0000256" key="2">
    <source>
        <dbReference type="ARBA" id="ARBA00007200"/>
    </source>
</evidence>
<feature type="transmembrane region" description="Helical" evidence="9">
    <location>
        <begin position="831"/>
        <end position="853"/>
    </location>
</feature>
<keyword evidence="5 9" id="KW-1133">Transmembrane helix</keyword>
<organism evidence="11 12">
    <name type="scientific">Porites lobata</name>
    <dbReference type="NCBI Taxonomy" id="104759"/>
    <lineage>
        <taxon>Eukaryota</taxon>
        <taxon>Metazoa</taxon>
        <taxon>Cnidaria</taxon>
        <taxon>Anthozoa</taxon>
        <taxon>Hexacorallia</taxon>
        <taxon>Scleractinia</taxon>
        <taxon>Fungiina</taxon>
        <taxon>Poritidae</taxon>
        <taxon>Porites</taxon>
    </lineage>
</organism>
<reference evidence="11 12" key="1">
    <citation type="submission" date="2022-05" db="EMBL/GenBank/DDBJ databases">
        <authorList>
            <consortium name="Genoscope - CEA"/>
            <person name="William W."/>
        </authorList>
    </citation>
    <scope>NUCLEOTIDE SEQUENCE [LARGE SCALE GENOMIC DNA]</scope>
</reference>
<comment type="similarity">
    <text evidence="2">Belongs to the polycystin family.</text>
</comment>
<keyword evidence="12" id="KW-1185">Reference proteome</keyword>
<evidence type="ECO:0000256" key="5">
    <source>
        <dbReference type="ARBA" id="ARBA00022989"/>
    </source>
</evidence>
<evidence type="ECO:0000259" key="10">
    <source>
        <dbReference type="PROSITE" id="PS50095"/>
    </source>
</evidence>
<evidence type="ECO:0000256" key="4">
    <source>
        <dbReference type="ARBA" id="ARBA00022729"/>
    </source>
</evidence>
<evidence type="ECO:0000313" key="12">
    <source>
        <dbReference type="Proteomes" id="UP001159405"/>
    </source>
</evidence>
<dbReference type="InterPro" id="IPR013122">
    <property type="entry name" value="PKD1_2_channel"/>
</dbReference>
<dbReference type="InterPro" id="IPR046791">
    <property type="entry name" value="Polycystin_dom"/>
</dbReference>
<dbReference type="Pfam" id="PF01477">
    <property type="entry name" value="PLAT"/>
    <property type="match status" value="1"/>
</dbReference>
<dbReference type="Gene3D" id="1.10.287.70">
    <property type="match status" value="1"/>
</dbReference>
<gene>
    <name evidence="11" type="ORF">PLOB_00041423</name>
</gene>
<dbReference type="InterPro" id="IPR001024">
    <property type="entry name" value="PLAT/LH2_dom"/>
</dbReference>
<dbReference type="Pfam" id="PF08016">
    <property type="entry name" value="PKD_channel"/>
    <property type="match status" value="1"/>
</dbReference>
<dbReference type="SMART" id="SM00308">
    <property type="entry name" value="LH2"/>
    <property type="match status" value="1"/>
</dbReference>